<dbReference type="PANTHER" id="PTHR10334">
    <property type="entry name" value="CYSTEINE-RICH SECRETORY PROTEIN-RELATED"/>
    <property type="match status" value="1"/>
</dbReference>
<dbReference type="InterPro" id="IPR035940">
    <property type="entry name" value="CAP_sf"/>
</dbReference>
<dbReference type="OrthoDB" id="10401408at2759"/>
<evidence type="ECO:0000313" key="3">
    <source>
        <dbReference type="Proteomes" id="UP000252519"/>
    </source>
</evidence>
<dbReference type="Pfam" id="PF00188">
    <property type="entry name" value="CAP"/>
    <property type="match status" value="1"/>
</dbReference>
<evidence type="ECO:0000259" key="1">
    <source>
        <dbReference type="SMART" id="SM00198"/>
    </source>
</evidence>
<evidence type="ECO:0000313" key="2">
    <source>
        <dbReference type="EMBL" id="RCN45695.1"/>
    </source>
</evidence>
<dbReference type="AlphaFoldDB" id="A0A368GRR3"/>
<dbReference type="CDD" id="cd05380">
    <property type="entry name" value="CAP_euk"/>
    <property type="match status" value="1"/>
</dbReference>
<sequence length="207" mass="23396">NLNLFSGESTICKNQTDISSDPVRNVFKNQHNQLRSAVARGMVKMKDGIKCRNATQMWKLEYNCGLEASAHEAAKGCRKVDSTSKQFDEVWHVFDKAIPDMKDAAQRAIKLWYKEIETGYMNQTTGLMNMFLPELNIPHFARMIWDSHREIGCAVVKCTSATKVVCHYSPAVVRFGNTIYAMGGRTCNLCERMSAECSKVGLCLKRK</sequence>
<dbReference type="STRING" id="29170.A0A368GRR3"/>
<organism evidence="2 3">
    <name type="scientific">Ancylostoma caninum</name>
    <name type="common">Dog hookworm</name>
    <dbReference type="NCBI Taxonomy" id="29170"/>
    <lineage>
        <taxon>Eukaryota</taxon>
        <taxon>Metazoa</taxon>
        <taxon>Ecdysozoa</taxon>
        <taxon>Nematoda</taxon>
        <taxon>Chromadorea</taxon>
        <taxon>Rhabditida</taxon>
        <taxon>Rhabditina</taxon>
        <taxon>Rhabditomorpha</taxon>
        <taxon>Strongyloidea</taxon>
        <taxon>Ancylostomatidae</taxon>
        <taxon>Ancylostomatinae</taxon>
        <taxon>Ancylostoma</taxon>
    </lineage>
</organism>
<name>A0A368GRR3_ANCCA</name>
<keyword evidence="3" id="KW-1185">Reference proteome</keyword>
<dbReference type="Gene3D" id="3.40.33.10">
    <property type="entry name" value="CAP"/>
    <property type="match status" value="1"/>
</dbReference>
<dbReference type="SUPFAM" id="SSF55797">
    <property type="entry name" value="PR-1-like"/>
    <property type="match status" value="1"/>
</dbReference>
<dbReference type="EMBL" id="JOJR01000095">
    <property type="protein sequence ID" value="RCN45695.1"/>
    <property type="molecule type" value="Genomic_DNA"/>
</dbReference>
<feature type="domain" description="SCP" evidence="1">
    <location>
        <begin position="22"/>
        <end position="180"/>
    </location>
</feature>
<dbReference type="Proteomes" id="UP000252519">
    <property type="component" value="Unassembled WGS sequence"/>
</dbReference>
<reference evidence="2 3" key="1">
    <citation type="submission" date="2014-10" db="EMBL/GenBank/DDBJ databases">
        <title>Draft genome of the hookworm Ancylostoma caninum.</title>
        <authorList>
            <person name="Mitreva M."/>
        </authorList>
    </citation>
    <scope>NUCLEOTIDE SEQUENCE [LARGE SCALE GENOMIC DNA]</scope>
    <source>
        <strain evidence="2 3">Baltimore</strain>
    </source>
</reference>
<dbReference type="InterPro" id="IPR001283">
    <property type="entry name" value="CRISP-related"/>
</dbReference>
<dbReference type="SMART" id="SM00198">
    <property type="entry name" value="SCP"/>
    <property type="match status" value="1"/>
</dbReference>
<dbReference type="InterPro" id="IPR014044">
    <property type="entry name" value="CAP_dom"/>
</dbReference>
<proteinExistence type="predicted"/>
<gene>
    <name evidence="2" type="ORF">ANCCAN_08263</name>
</gene>
<feature type="non-terminal residue" evidence="2">
    <location>
        <position position="1"/>
    </location>
</feature>
<accession>A0A368GRR3</accession>
<comment type="caution">
    <text evidence="2">The sequence shown here is derived from an EMBL/GenBank/DDBJ whole genome shotgun (WGS) entry which is preliminary data.</text>
</comment>
<protein>
    <submittedName>
        <fullName evidence="2">SCP-like protein</fullName>
    </submittedName>
</protein>